<dbReference type="Pfam" id="PF00512">
    <property type="entry name" value="HisKA"/>
    <property type="match status" value="1"/>
</dbReference>
<dbReference type="InterPro" id="IPR005467">
    <property type="entry name" value="His_kinase_dom"/>
</dbReference>
<evidence type="ECO:0000256" key="7">
    <source>
        <dbReference type="ARBA" id="ARBA00022679"/>
    </source>
</evidence>
<evidence type="ECO:0000256" key="14">
    <source>
        <dbReference type="ARBA" id="ARBA00023136"/>
    </source>
</evidence>
<evidence type="ECO:0000256" key="3">
    <source>
        <dbReference type="ARBA" id="ARBA00006402"/>
    </source>
</evidence>
<dbReference type="SUPFAM" id="SSF47384">
    <property type="entry name" value="Homodimeric domain of signal transducing histidine kinase"/>
    <property type="match status" value="1"/>
</dbReference>
<feature type="coiled-coil region" evidence="17">
    <location>
        <begin position="416"/>
        <end position="450"/>
    </location>
</feature>
<dbReference type="SUPFAM" id="SSF55874">
    <property type="entry name" value="ATPase domain of HSP90 chaperone/DNA topoisomerase II/histidine kinase"/>
    <property type="match status" value="1"/>
</dbReference>
<evidence type="ECO:0000256" key="8">
    <source>
        <dbReference type="ARBA" id="ARBA00022692"/>
    </source>
</evidence>
<evidence type="ECO:0000256" key="18">
    <source>
        <dbReference type="SAM" id="Phobius"/>
    </source>
</evidence>
<dbReference type="Pfam" id="PF02518">
    <property type="entry name" value="HATPase_c"/>
    <property type="match status" value="1"/>
</dbReference>
<feature type="modified residue" description="4-aspartylphosphate" evidence="16">
    <location>
        <position position="758"/>
    </location>
</feature>
<evidence type="ECO:0000256" key="12">
    <source>
        <dbReference type="ARBA" id="ARBA00022989"/>
    </source>
</evidence>
<accession>A0A951QSK6</accession>
<sequence length="913" mass="103323">MRLKAEPTSSVNKLNKISLRFILVVPFLLQIIVAVGMTGYLSLSNGHRAVNNFATKQCIEVSDRIDQHLTNYLDTARHLAQVNGDALDLGLLNPQDLEGIGRYFWKQMQLYNVNYISFGSSNGEFASSGHFFKDNRITVSEVSQRRNNNRNEYVYITDSQGNRTKLATINKNYESWYSQPVQASKTIWSPIYLSETKLEILSVSANRPVYDKNKNLIGVIGVKQSIDQVDSFLKKLKVSPSGQAFILEHNGLIVATSSKEPPYTIINKKPQRLLAINSQDTLIHGTAKYLTQHFGNFNTIKKSQQLDFLLNGKRQFIEVTPWKNEWGLNWLVVVAVPEADFMEQINTNTRTTVLLCLVALVPATILGVYTSHGITRPILRLSRGLEAIASGELDQKVEESGVHELRSLTQSFNRMAQKLRESFTALETTNQELETRVEECSIELKEAKIAADGANHAKSEFLANMSHELRTPLNGILGYAQILQRSKILTEKEHKAISIIHQCGSNLLTLINDILDLSKIQAEKMQVYPIDFHFPAFVQGIAEICRIRAEQKGITFTYEVDSEIPMGIHADEKRLRQVLINLLSNAIKFTDSGGVVFKVKILGFQSTSKIRFQIEDTGVGMSPEQLEKIFLPFEQVGNTKKQLEGIGLGLAISQKIVSLMNSTLEVKSKLSEGSVFNFDVELLRATDWSQASRISIQGTIIGFKGRKRKILVVDNRWENRSVVVNLLKPIGFEVMEASNGQEGLDKTVEFQPDLIITDLMMSVMDGFEMLKHLRHSPEFKDLPAIASSASVFDTDQYKSLDAGANEFLPKPIDAERLFRMLRVYLKLEWIYQQKEETRGEVSSTEMIPPAVDELIKLYDLTRKGLINELQKQCDRLEKSDANLIPFTQQLRQLSKTFQLKKIRTFLEKYLETE</sequence>
<feature type="domain" description="Response regulatory" evidence="20">
    <location>
        <begin position="709"/>
        <end position="825"/>
    </location>
</feature>
<comment type="similarity">
    <text evidence="3">In the N-terminal section; belongs to the phytochrome family.</text>
</comment>
<evidence type="ECO:0000256" key="6">
    <source>
        <dbReference type="ARBA" id="ARBA00022553"/>
    </source>
</evidence>
<comment type="caution">
    <text evidence="22">The sequence shown here is derived from an EMBL/GenBank/DDBJ whole genome shotgun (WGS) entry which is preliminary data.</text>
</comment>
<dbReference type="GO" id="GO:0005886">
    <property type="term" value="C:plasma membrane"/>
    <property type="evidence" value="ECO:0007669"/>
    <property type="project" value="UniProtKB-SubCell"/>
</dbReference>
<organism evidence="22 23">
    <name type="scientific">Cyanomargarita calcarea GSE-NOS-MK-12-04C</name>
    <dbReference type="NCBI Taxonomy" id="2839659"/>
    <lineage>
        <taxon>Bacteria</taxon>
        <taxon>Bacillati</taxon>
        <taxon>Cyanobacteriota</taxon>
        <taxon>Cyanophyceae</taxon>
        <taxon>Nostocales</taxon>
        <taxon>Cyanomargaritaceae</taxon>
        <taxon>Cyanomargarita</taxon>
    </lineage>
</organism>
<dbReference type="InterPro" id="IPR003660">
    <property type="entry name" value="HAMP_dom"/>
</dbReference>
<dbReference type="CDD" id="cd06225">
    <property type="entry name" value="HAMP"/>
    <property type="match status" value="1"/>
</dbReference>
<dbReference type="Gene3D" id="6.10.340.10">
    <property type="match status" value="1"/>
</dbReference>
<dbReference type="FunFam" id="3.30.565.10:FF:000010">
    <property type="entry name" value="Sensor histidine kinase RcsC"/>
    <property type="match status" value="1"/>
</dbReference>
<evidence type="ECO:0000259" key="21">
    <source>
        <dbReference type="PROSITE" id="PS50885"/>
    </source>
</evidence>
<dbReference type="SMART" id="SM00448">
    <property type="entry name" value="REC"/>
    <property type="match status" value="1"/>
</dbReference>
<comment type="catalytic activity">
    <reaction evidence="1">
        <text>ATP + protein L-histidine = ADP + protein N-phospho-L-histidine.</text>
        <dbReference type="EC" id="2.7.13.3"/>
    </reaction>
</comment>
<dbReference type="SMART" id="SM00388">
    <property type="entry name" value="HisKA"/>
    <property type="match status" value="1"/>
</dbReference>
<gene>
    <name evidence="22" type="ORF">KME60_29125</name>
</gene>
<proteinExistence type="inferred from homology"/>
<keyword evidence="14 18" id="KW-0472">Membrane</keyword>
<keyword evidence="12 18" id="KW-1133">Transmembrane helix</keyword>
<dbReference type="InterPro" id="IPR001789">
    <property type="entry name" value="Sig_transdc_resp-reg_receiver"/>
</dbReference>
<dbReference type="SUPFAM" id="SSF52172">
    <property type="entry name" value="CheY-like"/>
    <property type="match status" value="1"/>
</dbReference>
<evidence type="ECO:0000256" key="13">
    <source>
        <dbReference type="ARBA" id="ARBA00023012"/>
    </source>
</evidence>
<dbReference type="GO" id="GO:0009927">
    <property type="term" value="F:histidine phosphotransfer kinase activity"/>
    <property type="evidence" value="ECO:0007669"/>
    <property type="project" value="TreeGrafter"/>
</dbReference>
<dbReference type="Gene3D" id="3.40.50.2300">
    <property type="match status" value="1"/>
</dbReference>
<dbReference type="Gene3D" id="3.30.450.20">
    <property type="entry name" value="PAS domain"/>
    <property type="match status" value="1"/>
</dbReference>
<evidence type="ECO:0000256" key="9">
    <source>
        <dbReference type="ARBA" id="ARBA00022741"/>
    </source>
</evidence>
<evidence type="ECO:0000259" key="19">
    <source>
        <dbReference type="PROSITE" id="PS50109"/>
    </source>
</evidence>
<evidence type="ECO:0000256" key="1">
    <source>
        <dbReference type="ARBA" id="ARBA00000085"/>
    </source>
</evidence>
<dbReference type="Gene3D" id="1.10.287.130">
    <property type="match status" value="1"/>
</dbReference>
<dbReference type="PANTHER" id="PTHR43047:SF72">
    <property type="entry name" value="OSMOSENSING HISTIDINE PROTEIN KINASE SLN1"/>
    <property type="match status" value="1"/>
</dbReference>
<keyword evidence="7" id="KW-0808">Transferase</keyword>
<dbReference type="PROSITE" id="PS50109">
    <property type="entry name" value="HIS_KIN"/>
    <property type="match status" value="1"/>
</dbReference>
<dbReference type="PROSITE" id="PS50885">
    <property type="entry name" value="HAMP"/>
    <property type="match status" value="1"/>
</dbReference>
<evidence type="ECO:0000313" key="23">
    <source>
        <dbReference type="Proteomes" id="UP000729701"/>
    </source>
</evidence>
<dbReference type="PRINTS" id="PR00344">
    <property type="entry name" value="BCTRLSENSOR"/>
</dbReference>
<keyword evidence="6 16" id="KW-0597">Phosphoprotein</keyword>
<evidence type="ECO:0000256" key="2">
    <source>
        <dbReference type="ARBA" id="ARBA00004651"/>
    </source>
</evidence>
<dbReference type="AlphaFoldDB" id="A0A951QSK6"/>
<reference evidence="22" key="2">
    <citation type="journal article" date="2022" name="Microbiol. Resour. Announc.">
        <title>Metagenome Sequencing to Explore Phylogenomics of Terrestrial Cyanobacteria.</title>
        <authorList>
            <person name="Ward R.D."/>
            <person name="Stajich J.E."/>
            <person name="Johansen J.R."/>
            <person name="Huntemann M."/>
            <person name="Clum A."/>
            <person name="Foster B."/>
            <person name="Foster B."/>
            <person name="Roux S."/>
            <person name="Palaniappan K."/>
            <person name="Varghese N."/>
            <person name="Mukherjee S."/>
            <person name="Reddy T.B.K."/>
            <person name="Daum C."/>
            <person name="Copeland A."/>
            <person name="Chen I.A."/>
            <person name="Ivanova N.N."/>
            <person name="Kyrpides N.C."/>
            <person name="Shapiro N."/>
            <person name="Eloe-Fadrosh E.A."/>
            <person name="Pietrasiak N."/>
        </authorList>
    </citation>
    <scope>NUCLEOTIDE SEQUENCE</scope>
    <source>
        <strain evidence="22">GSE-NOS-MK-12-04C</strain>
    </source>
</reference>
<dbReference type="SUPFAM" id="SSF103190">
    <property type="entry name" value="Sensory domain-like"/>
    <property type="match status" value="1"/>
</dbReference>
<keyword evidence="10" id="KW-0418">Kinase</keyword>
<dbReference type="GO" id="GO:0005524">
    <property type="term" value="F:ATP binding"/>
    <property type="evidence" value="ECO:0007669"/>
    <property type="project" value="UniProtKB-KW"/>
</dbReference>
<dbReference type="FunFam" id="1.10.287.130:FF:000004">
    <property type="entry name" value="Ethylene receptor 1"/>
    <property type="match status" value="1"/>
</dbReference>
<dbReference type="EMBL" id="JAHHGZ010000044">
    <property type="protein sequence ID" value="MBW4671374.1"/>
    <property type="molecule type" value="Genomic_DNA"/>
</dbReference>
<protein>
    <recommendedName>
        <fullName evidence="15">Circadian input-output histidine kinase CikA</fullName>
        <ecNumber evidence="4">2.7.13.3</ecNumber>
    </recommendedName>
</protein>
<dbReference type="InterPro" id="IPR004358">
    <property type="entry name" value="Sig_transdc_His_kin-like_C"/>
</dbReference>
<dbReference type="SMART" id="SM00304">
    <property type="entry name" value="HAMP"/>
    <property type="match status" value="1"/>
</dbReference>
<dbReference type="Gene3D" id="3.30.565.10">
    <property type="entry name" value="Histidine kinase-like ATPase, C-terminal domain"/>
    <property type="match status" value="1"/>
</dbReference>
<evidence type="ECO:0000256" key="5">
    <source>
        <dbReference type="ARBA" id="ARBA00022475"/>
    </source>
</evidence>
<dbReference type="EC" id="2.7.13.3" evidence="4"/>
<dbReference type="GO" id="GO:0000155">
    <property type="term" value="F:phosphorelay sensor kinase activity"/>
    <property type="evidence" value="ECO:0007669"/>
    <property type="project" value="InterPro"/>
</dbReference>
<dbReference type="SUPFAM" id="SSF158472">
    <property type="entry name" value="HAMP domain-like"/>
    <property type="match status" value="1"/>
</dbReference>
<evidence type="ECO:0000256" key="16">
    <source>
        <dbReference type="PROSITE-ProRule" id="PRU00169"/>
    </source>
</evidence>
<dbReference type="Pfam" id="PF22673">
    <property type="entry name" value="MCP-like_PDC_1"/>
    <property type="match status" value="1"/>
</dbReference>
<feature type="domain" description="Histidine kinase" evidence="19">
    <location>
        <begin position="464"/>
        <end position="684"/>
    </location>
</feature>
<keyword evidence="13" id="KW-0902">Two-component regulatory system</keyword>
<feature type="domain" description="HAMP" evidence="21">
    <location>
        <begin position="372"/>
        <end position="424"/>
    </location>
</feature>
<dbReference type="CDD" id="cd12913">
    <property type="entry name" value="PDC1_MCP_like"/>
    <property type="match status" value="1"/>
</dbReference>
<keyword evidence="8 18" id="KW-0812">Transmembrane</keyword>
<dbReference type="PROSITE" id="PS50110">
    <property type="entry name" value="RESPONSE_REGULATORY"/>
    <property type="match status" value="1"/>
</dbReference>
<reference evidence="22" key="1">
    <citation type="submission" date="2021-05" db="EMBL/GenBank/DDBJ databases">
        <authorList>
            <person name="Pietrasiak N."/>
            <person name="Ward R."/>
            <person name="Stajich J.E."/>
            <person name="Kurbessoian T."/>
        </authorList>
    </citation>
    <scope>NUCLEOTIDE SEQUENCE</scope>
    <source>
        <strain evidence="22">GSE-NOS-MK-12-04C</strain>
    </source>
</reference>
<dbReference type="Pfam" id="PF00672">
    <property type="entry name" value="HAMP"/>
    <property type="match status" value="1"/>
</dbReference>
<evidence type="ECO:0000256" key="4">
    <source>
        <dbReference type="ARBA" id="ARBA00012438"/>
    </source>
</evidence>
<dbReference type="InterPro" id="IPR003594">
    <property type="entry name" value="HATPase_dom"/>
</dbReference>
<evidence type="ECO:0000256" key="15">
    <source>
        <dbReference type="ARBA" id="ARBA00074306"/>
    </source>
</evidence>
<keyword evidence="5" id="KW-1003">Cell membrane</keyword>
<dbReference type="Proteomes" id="UP000729701">
    <property type="component" value="Unassembled WGS sequence"/>
</dbReference>
<evidence type="ECO:0000259" key="20">
    <source>
        <dbReference type="PROSITE" id="PS50110"/>
    </source>
</evidence>
<keyword evidence="9" id="KW-0547">Nucleotide-binding</keyword>
<evidence type="ECO:0000313" key="22">
    <source>
        <dbReference type="EMBL" id="MBW4671374.1"/>
    </source>
</evidence>
<evidence type="ECO:0000256" key="17">
    <source>
        <dbReference type="SAM" id="Coils"/>
    </source>
</evidence>
<keyword evidence="17" id="KW-0175">Coiled coil</keyword>
<evidence type="ECO:0000256" key="10">
    <source>
        <dbReference type="ARBA" id="ARBA00022777"/>
    </source>
</evidence>
<dbReference type="InterPro" id="IPR011006">
    <property type="entry name" value="CheY-like_superfamily"/>
</dbReference>
<name>A0A951QSK6_9CYAN</name>
<dbReference type="SMART" id="SM00387">
    <property type="entry name" value="HATPase_c"/>
    <property type="match status" value="1"/>
</dbReference>
<dbReference type="Pfam" id="PF00072">
    <property type="entry name" value="Response_reg"/>
    <property type="match status" value="1"/>
</dbReference>
<keyword evidence="11" id="KW-0067">ATP-binding</keyword>
<evidence type="ECO:0000256" key="11">
    <source>
        <dbReference type="ARBA" id="ARBA00022840"/>
    </source>
</evidence>
<dbReference type="CDD" id="cd16922">
    <property type="entry name" value="HATPase_EvgS-ArcB-TorS-like"/>
    <property type="match status" value="1"/>
</dbReference>
<dbReference type="CDD" id="cd00082">
    <property type="entry name" value="HisKA"/>
    <property type="match status" value="1"/>
</dbReference>
<dbReference type="PANTHER" id="PTHR43047">
    <property type="entry name" value="TWO-COMPONENT HISTIDINE PROTEIN KINASE"/>
    <property type="match status" value="1"/>
</dbReference>
<dbReference type="InterPro" id="IPR029151">
    <property type="entry name" value="Sensor-like_sf"/>
</dbReference>
<dbReference type="InterPro" id="IPR036890">
    <property type="entry name" value="HATPase_C_sf"/>
</dbReference>
<comment type="subcellular location">
    <subcellularLocation>
        <location evidence="2">Cell membrane</location>
        <topology evidence="2">Multi-pass membrane protein</topology>
    </subcellularLocation>
</comment>
<dbReference type="InterPro" id="IPR036097">
    <property type="entry name" value="HisK_dim/P_sf"/>
</dbReference>
<feature type="transmembrane region" description="Helical" evidence="18">
    <location>
        <begin position="21"/>
        <end position="43"/>
    </location>
</feature>
<dbReference type="InterPro" id="IPR003661">
    <property type="entry name" value="HisK_dim/P_dom"/>
</dbReference>